<accession>A0A934K3S6</accession>
<name>A0A934K3S6_9BACT</name>
<keyword evidence="2" id="KW-1185">Reference proteome</keyword>
<dbReference type="EMBL" id="JAEKNR010000234">
    <property type="protein sequence ID" value="MBJ7601121.1"/>
    <property type="molecule type" value="Genomic_DNA"/>
</dbReference>
<gene>
    <name evidence="1" type="ORF">JF922_23990</name>
</gene>
<organism evidence="1 2">
    <name type="scientific">Candidatus Nephthysia bennettiae</name>
    <dbReference type="NCBI Taxonomy" id="3127016"/>
    <lineage>
        <taxon>Bacteria</taxon>
        <taxon>Bacillati</taxon>
        <taxon>Candidatus Dormiibacterota</taxon>
        <taxon>Candidatus Dormibacteria</taxon>
        <taxon>Candidatus Dormibacterales</taxon>
        <taxon>Candidatus Dormibacteraceae</taxon>
        <taxon>Candidatus Nephthysia</taxon>
    </lineage>
</organism>
<evidence type="ECO:0000313" key="2">
    <source>
        <dbReference type="Proteomes" id="UP000612893"/>
    </source>
</evidence>
<protein>
    <submittedName>
        <fullName evidence="1">Uncharacterized protein</fullName>
    </submittedName>
</protein>
<comment type="caution">
    <text evidence="1">The sequence shown here is derived from an EMBL/GenBank/DDBJ whole genome shotgun (WGS) entry which is preliminary data.</text>
</comment>
<reference evidence="1" key="1">
    <citation type="submission" date="2020-10" db="EMBL/GenBank/DDBJ databases">
        <title>Ca. Dormibacterota MAGs.</title>
        <authorList>
            <person name="Montgomery K."/>
        </authorList>
    </citation>
    <scope>NUCLEOTIDE SEQUENCE [LARGE SCALE GENOMIC DNA]</scope>
    <source>
        <strain evidence="1">SC8812_S17_10</strain>
    </source>
</reference>
<proteinExistence type="predicted"/>
<sequence length="84" mass="9216">MIETGIGDPVGYRDDLFKSRREAEMAARTRAEWQAAVSDLRVEALSGAGRYLITTRRGGDPGRLIEVEPCLDPACLEADNDSMC</sequence>
<dbReference type="AlphaFoldDB" id="A0A934K3S6"/>
<evidence type="ECO:0000313" key="1">
    <source>
        <dbReference type="EMBL" id="MBJ7601121.1"/>
    </source>
</evidence>
<dbReference type="Proteomes" id="UP000612893">
    <property type="component" value="Unassembled WGS sequence"/>
</dbReference>